<reference evidence="6" key="1">
    <citation type="journal article" date="2019" name="Int. J. Syst. Evol. Microbiol.">
        <title>The Global Catalogue of Microorganisms (GCM) 10K type strain sequencing project: providing services to taxonomists for standard genome sequencing and annotation.</title>
        <authorList>
            <consortium name="The Broad Institute Genomics Platform"/>
            <consortium name="The Broad Institute Genome Sequencing Center for Infectious Disease"/>
            <person name="Wu L."/>
            <person name="Ma J."/>
        </authorList>
    </citation>
    <scope>NUCLEOTIDE SEQUENCE [LARGE SCALE GENOMIC DNA]</scope>
    <source>
        <strain evidence="6">JCM 12389</strain>
    </source>
</reference>
<name>A0ABP3LGI8_9BACI</name>
<dbReference type="Gene3D" id="1.10.10.10">
    <property type="entry name" value="Winged helix-like DNA-binding domain superfamily/Winged helix DNA-binding domain"/>
    <property type="match status" value="1"/>
</dbReference>
<protein>
    <recommendedName>
        <fullName evidence="4">HTH-type transcriptional regulator</fullName>
    </recommendedName>
</protein>
<comment type="caution">
    <text evidence="5">The sequence shown here is derived from an EMBL/GenBank/DDBJ whole genome shotgun (WGS) entry which is preliminary data.</text>
</comment>
<dbReference type="InterPro" id="IPR026282">
    <property type="entry name" value="MJ1563"/>
</dbReference>
<sequence length="194" mass="22580">MGEVDGKQKKAEELVDQAEGAVINSISETMDLYGVTPSIGRLYATMYFKHKPMTLDDMKDDLGMSKPSMSTAVRKLQDINIVQKVWKKGSRKDLFLAEKNFFQYFSLFFGDKWEREAKLNLNAINYAEEKLQQVLDDEEAGEDLKERAEQDIQQLEDYRKYCHWLERLVQSIESGEIFEFLPIEEEDSANNENK</sequence>
<dbReference type="PANTHER" id="PTHR38465:SF1">
    <property type="entry name" value="HTH-TYPE TRANSCRIPTIONAL REGULATOR MJ1563-RELATED"/>
    <property type="match status" value="1"/>
</dbReference>
<dbReference type="Proteomes" id="UP001500880">
    <property type="component" value="Unassembled WGS sequence"/>
</dbReference>
<keyword evidence="1 4" id="KW-0805">Transcription regulation</keyword>
<evidence type="ECO:0000256" key="1">
    <source>
        <dbReference type="ARBA" id="ARBA00023015"/>
    </source>
</evidence>
<keyword evidence="2 4" id="KW-0238">DNA-binding</keyword>
<dbReference type="InterPro" id="IPR036388">
    <property type="entry name" value="WH-like_DNA-bd_sf"/>
</dbReference>
<dbReference type="SUPFAM" id="SSF46785">
    <property type="entry name" value="Winged helix' DNA-binding domain"/>
    <property type="match status" value="1"/>
</dbReference>
<comment type="similarity">
    <text evidence="4">Belongs to the GbsR family.</text>
</comment>
<evidence type="ECO:0000313" key="6">
    <source>
        <dbReference type="Proteomes" id="UP001500880"/>
    </source>
</evidence>
<keyword evidence="3 4" id="KW-0804">Transcription</keyword>
<dbReference type="PANTHER" id="PTHR38465">
    <property type="entry name" value="HTH-TYPE TRANSCRIPTIONAL REGULATOR MJ1563-RELATED"/>
    <property type="match status" value="1"/>
</dbReference>
<dbReference type="PIRSF" id="PIRSF006707">
    <property type="entry name" value="MJ1563"/>
    <property type="match status" value="1"/>
</dbReference>
<evidence type="ECO:0000313" key="5">
    <source>
        <dbReference type="EMBL" id="GAA0497024.1"/>
    </source>
</evidence>
<dbReference type="NCBIfam" id="NF047500">
    <property type="entry name" value="choline_R_CudC"/>
    <property type="match status" value="1"/>
</dbReference>
<evidence type="ECO:0000256" key="2">
    <source>
        <dbReference type="ARBA" id="ARBA00023125"/>
    </source>
</evidence>
<dbReference type="InterPro" id="IPR036390">
    <property type="entry name" value="WH_DNA-bd_sf"/>
</dbReference>
<dbReference type="EMBL" id="BAAADO010000005">
    <property type="protein sequence ID" value="GAA0497024.1"/>
    <property type="molecule type" value="Genomic_DNA"/>
</dbReference>
<evidence type="ECO:0000256" key="4">
    <source>
        <dbReference type="PIRNR" id="PIRNR006707"/>
    </source>
</evidence>
<gene>
    <name evidence="5" type="primary">gbsR_2</name>
    <name evidence="5" type="ORF">GCM10008986_24990</name>
</gene>
<proteinExistence type="inferred from homology"/>
<accession>A0ABP3LGI8</accession>
<dbReference type="InterPro" id="IPR052362">
    <property type="entry name" value="HTH-GbsR_regulator"/>
</dbReference>
<evidence type="ECO:0000256" key="3">
    <source>
        <dbReference type="ARBA" id="ARBA00023163"/>
    </source>
</evidence>
<keyword evidence="6" id="KW-1185">Reference proteome</keyword>
<organism evidence="5 6">
    <name type="scientific">Salinibacillus aidingensis</name>
    <dbReference type="NCBI Taxonomy" id="237684"/>
    <lineage>
        <taxon>Bacteria</taxon>
        <taxon>Bacillati</taxon>
        <taxon>Bacillota</taxon>
        <taxon>Bacilli</taxon>
        <taxon>Bacillales</taxon>
        <taxon>Bacillaceae</taxon>
        <taxon>Salinibacillus</taxon>
    </lineage>
</organism>